<protein>
    <submittedName>
        <fullName evidence="1">Uncharacterized protein</fullName>
    </submittedName>
</protein>
<sequence length="100" mass="10816">MFDSADDVLFSGTLITFNLVSTLRNSSLILQIIRLECTQAGLMISTNGVIVSQFLHGASYLNQATLDRSLATCENHIGLLLAEVPTPCTRSGHSCLEFKA</sequence>
<accession>A0ABD1IBE2</accession>
<name>A0ABD1IBE2_SALDI</name>
<gene>
    <name evidence="1" type="ORF">AAHA92_07299</name>
</gene>
<reference evidence="1 2" key="1">
    <citation type="submission" date="2024-06" db="EMBL/GenBank/DDBJ databases">
        <title>A chromosome level genome sequence of Diviner's sage (Salvia divinorum).</title>
        <authorList>
            <person name="Ford S.A."/>
            <person name="Ro D.-K."/>
            <person name="Ness R.W."/>
            <person name="Phillips M.A."/>
        </authorList>
    </citation>
    <scope>NUCLEOTIDE SEQUENCE [LARGE SCALE GENOMIC DNA]</scope>
    <source>
        <strain evidence="1">SAF-2024a</strain>
        <tissue evidence="1">Leaf</tissue>
    </source>
</reference>
<comment type="caution">
    <text evidence="1">The sequence shown here is derived from an EMBL/GenBank/DDBJ whole genome shotgun (WGS) entry which is preliminary data.</text>
</comment>
<dbReference type="Proteomes" id="UP001567538">
    <property type="component" value="Unassembled WGS sequence"/>
</dbReference>
<evidence type="ECO:0000313" key="1">
    <source>
        <dbReference type="EMBL" id="KAL1565029.1"/>
    </source>
</evidence>
<dbReference type="EMBL" id="JBEAFC010000003">
    <property type="protein sequence ID" value="KAL1565029.1"/>
    <property type="molecule type" value="Genomic_DNA"/>
</dbReference>
<organism evidence="1 2">
    <name type="scientific">Salvia divinorum</name>
    <name type="common">Maria pastora</name>
    <name type="synonym">Diviner's sage</name>
    <dbReference type="NCBI Taxonomy" id="28513"/>
    <lineage>
        <taxon>Eukaryota</taxon>
        <taxon>Viridiplantae</taxon>
        <taxon>Streptophyta</taxon>
        <taxon>Embryophyta</taxon>
        <taxon>Tracheophyta</taxon>
        <taxon>Spermatophyta</taxon>
        <taxon>Magnoliopsida</taxon>
        <taxon>eudicotyledons</taxon>
        <taxon>Gunneridae</taxon>
        <taxon>Pentapetalae</taxon>
        <taxon>asterids</taxon>
        <taxon>lamiids</taxon>
        <taxon>Lamiales</taxon>
        <taxon>Lamiaceae</taxon>
        <taxon>Nepetoideae</taxon>
        <taxon>Mentheae</taxon>
        <taxon>Salviinae</taxon>
        <taxon>Salvia</taxon>
        <taxon>Salvia subgen. Calosphace</taxon>
    </lineage>
</organism>
<proteinExistence type="predicted"/>
<dbReference type="AlphaFoldDB" id="A0ABD1IBE2"/>
<evidence type="ECO:0000313" key="2">
    <source>
        <dbReference type="Proteomes" id="UP001567538"/>
    </source>
</evidence>
<keyword evidence="2" id="KW-1185">Reference proteome</keyword>